<evidence type="ECO:0000313" key="1">
    <source>
        <dbReference type="EMBL" id="MEJ8640750.1"/>
    </source>
</evidence>
<reference evidence="1 2" key="1">
    <citation type="submission" date="2024-03" db="EMBL/GenBank/DDBJ databases">
        <title>Novel Streptomyces species of biotechnological and ecological value are a feature of Machair soil.</title>
        <authorList>
            <person name="Prole J.R."/>
            <person name="Goodfellow M."/>
            <person name="Allenby N."/>
            <person name="Ward A.C."/>
        </authorList>
    </citation>
    <scope>NUCLEOTIDE SEQUENCE [LARGE SCALE GENOMIC DNA]</scope>
    <source>
        <strain evidence="1 2">MS1.HAVA.3</strain>
    </source>
</reference>
<keyword evidence="2" id="KW-1185">Reference proteome</keyword>
<comment type="caution">
    <text evidence="1">The sequence shown here is derived from an EMBL/GenBank/DDBJ whole genome shotgun (WGS) entry which is preliminary data.</text>
</comment>
<evidence type="ECO:0000313" key="2">
    <source>
        <dbReference type="Proteomes" id="UP001382904"/>
    </source>
</evidence>
<gene>
    <name evidence="1" type="ORF">WKI68_03375</name>
</gene>
<sequence length="215" mass="23269">MHTPSRPEDLDHPELLWARAVTMAMVDAACNPGTEFALDDDGVWCHSTGACGWWRLTVLDGGRAVFCGQDPDGSRTHVDGEQIDFLAGGPDWLPWGLLRDDAAGNLFGFVYWWEDGAWHRIPYPQELEEDGLEGAAAWVGSHEEFLGLTVSSYDVPYRLERSLTAGVARFAELARERKADADAVTALVAAAHADGGPAPRIDVALDIAARAGILA</sequence>
<dbReference type="EMBL" id="JBBKAM010000002">
    <property type="protein sequence ID" value="MEJ8640750.1"/>
    <property type="molecule type" value="Genomic_DNA"/>
</dbReference>
<name>A0ABU8TYS4_9ACTN</name>
<dbReference type="Proteomes" id="UP001382904">
    <property type="component" value="Unassembled WGS sequence"/>
</dbReference>
<protein>
    <submittedName>
        <fullName evidence="1">Uncharacterized protein</fullName>
    </submittedName>
</protein>
<organism evidence="1 2">
    <name type="scientific">Streptomyces caledonius</name>
    <dbReference type="NCBI Taxonomy" id="3134107"/>
    <lineage>
        <taxon>Bacteria</taxon>
        <taxon>Bacillati</taxon>
        <taxon>Actinomycetota</taxon>
        <taxon>Actinomycetes</taxon>
        <taxon>Kitasatosporales</taxon>
        <taxon>Streptomycetaceae</taxon>
        <taxon>Streptomyces</taxon>
    </lineage>
</organism>
<proteinExistence type="predicted"/>
<accession>A0ABU8TYS4</accession>